<protein>
    <recommendedName>
        <fullName evidence="4">Bacteriophage Mu GpT domain-containing protein</fullName>
    </recommendedName>
</protein>
<sequence>MTERRVMAAPRTRSADISPTSWNAESRTIEVVWTTGARGARFDWESFETVDEELDTRSTAVRLDRLNAGAPVLDTHRRSGLANQIGAVVPGSARMQNGQGVATVRLSDRPDIASIVSDIASGIIRNLSVGYMVHVYEIERAPGQRPLYRAVDWEPFEISFVPVPFDAQAQVRDAPESSPCILRPHPVQEYSSMSHTRHNTLGISRTADGQQPATEPAPITNDPVSLARIREYVMAASEGAYAQLTREDCNGIILDIAERGMNEHEMRETLLGILASRQRAATSPAGGGPREIVDRWGSGSATYENPNFHARAIEDALYARMSGRAPTDQARAFMHMSLVQIAGQIAERAGVRGVNSMAPGDVLNAAAWNRTRGFDNGAYRGGGYHTASDFPDLLTGAGQRFLMDMFAAAESPLKLIGRRRNARDFREISGLELSGFGTLSEVLETGEIKSGTFKSRKETYQVKTFAKMFALSRQAIINDDLGAFGDPIRVMARAAGETEASLLASFINNNPAMSDSNPLFNAEHGNLAGTGAAPSVATLSDGRLAMRSQKDLDGVTPIAAAPKYILSSPSYETAIEQLIATQLSANQVDEANPFAGKLTPLVDPRLDALPWYLFADPVNAPVLEYAYLEGHEGPRVEMKEGWDTLGTSFRVYMDFGAGLVDWRGAYKNPGAVVG</sequence>
<comment type="caution">
    <text evidence="2">The sequence shown here is derived from an EMBL/GenBank/DDBJ whole genome shotgun (WGS) entry which is preliminary data.</text>
</comment>
<accession>A0A8E0WSX5</accession>
<name>A0A8E0WSX5_9SPHN</name>
<dbReference type="NCBIfam" id="NF045541">
    <property type="entry name" value="scaf_prot_MCP2"/>
    <property type="match status" value="1"/>
</dbReference>
<organism evidence="2 3">
    <name type="scientific">Sphingobium indicum F2</name>
    <dbReference type="NCBI Taxonomy" id="1450518"/>
    <lineage>
        <taxon>Bacteria</taxon>
        <taxon>Pseudomonadati</taxon>
        <taxon>Pseudomonadota</taxon>
        <taxon>Alphaproteobacteria</taxon>
        <taxon>Sphingomonadales</taxon>
        <taxon>Sphingomonadaceae</taxon>
        <taxon>Sphingobium</taxon>
    </lineage>
</organism>
<dbReference type="AlphaFoldDB" id="A0A8E0WSX5"/>
<reference evidence="2 3" key="1">
    <citation type="submission" date="2014-05" db="EMBL/GenBank/DDBJ databases">
        <title>Genome Announcement of Sphingobium lucknowense F2.</title>
        <authorList>
            <person name="Lal R."/>
            <person name="Negi V."/>
            <person name="Lata P."/>
            <person name="Sangwan N."/>
            <person name="Gupta S.K."/>
            <person name="Rao D.L.N."/>
            <person name="Das S."/>
        </authorList>
    </citation>
    <scope>NUCLEOTIDE SEQUENCE [LARGE SCALE GENOMIC DNA]</scope>
    <source>
        <strain evidence="2 3">F2</strain>
    </source>
</reference>
<evidence type="ECO:0000313" key="2">
    <source>
        <dbReference type="EMBL" id="KER36812.1"/>
    </source>
</evidence>
<evidence type="ECO:0000313" key="1">
    <source>
        <dbReference type="EMBL" id="KER36175.1"/>
    </source>
</evidence>
<dbReference type="EMBL" id="JANF02000058">
    <property type="protein sequence ID" value="KER36175.1"/>
    <property type="molecule type" value="Genomic_DNA"/>
</dbReference>
<dbReference type="Pfam" id="PF25209">
    <property type="entry name" value="Phage_capsid_4"/>
    <property type="match status" value="1"/>
</dbReference>
<evidence type="ECO:0000313" key="3">
    <source>
        <dbReference type="Proteomes" id="UP000028135"/>
    </source>
</evidence>
<dbReference type="Proteomes" id="UP000028135">
    <property type="component" value="Unassembled WGS sequence"/>
</dbReference>
<evidence type="ECO:0008006" key="4">
    <source>
        <dbReference type="Google" id="ProtNLM"/>
    </source>
</evidence>
<proteinExistence type="predicted"/>
<dbReference type="EMBL" id="JANF02000046">
    <property type="protein sequence ID" value="KER36812.1"/>
    <property type="molecule type" value="Genomic_DNA"/>
</dbReference>
<gene>
    <name evidence="2" type="ORF">AL00_08785</name>
    <name evidence="1" type="ORF">AL00_11650</name>
</gene>